<dbReference type="PANTHER" id="PTHR11241:SF0">
    <property type="entry name" value="DEOXYURIDINE 5'-TRIPHOSPHATE NUCLEOTIDOHYDROLASE"/>
    <property type="match status" value="1"/>
</dbReference>
<evidence type="ECO:0000256" key="3">
    <source>
        <dbReference type="ARBA" id="ARBA00022801"/>
    </source>
</evidence>
<dbReference type="InterPro" id="IPR029054">
    <property type="entry name" value="dUTPase-like"/>
</dbReference>
<dbReference type="Gene3D" id="2.70.40.10">
    <property type="match status" value="1"/>
</dbReference>
<feature type="domain" description="dUTPase-like" evidence="5">
    <location>
        <begin position="23"/>
        <end position="149"/>
    </location>
</feature>
<dbReference type="CDD" id="cd07557">
    <property type="entry name" value="trimeric_dUTPase"/>
    <property type="match status" value="1"/>
</dbReference>
<dbReference type="GO" id="GO:0004170">
    <property type="term" value="F:dUTP diphosphatase activity"/>
    <property type="evidence" value="ECO:0007669"/>
    <property type="project" value="UniProtKB-EC"/>
</dbReference>
<dbReference type="GO" id="GO:0006226">
    <property type="term" value="P:dUMP biosynthetic process"/>
    <property type="evidence" value="ECO:0007669"/>
    <property type="project" value="InterPro"/>
</dbReference>
<organism evidence="6">
    <name type="scientific">viral metagenome</name>
    <dbReference type="NCBI Taxonomy" id="1070528"/>
    <lineage>
        <taxon>unclassified sequences</taxon>
        <taxon>metagenomes</taxon>
        <taxon>organismal metagenomes</taxon>
    </lineage>
</organism>
<evidence type="ECO:0000313" key="6">
    <source>
        <dbReference type="EMBL" id="QHT02496.1"/>
    </source>
</evidence>
<dbReference type="GO" id="GO:0046081">
    <property type="term" value="P:dUTP catabolic process"/>
    <property type="evidence" value="ECO:0007669"/>
    <property type="project" value="InterPro"/>
</dbReference>
<dbReference type="Pfam" id="PF00692">
    <property type="entry name" value="dUTPase"/>
    <property type="match status" value="1"/>
</dbReference>
<dbReference type="InterPro" id="IPR033704">
    <property type="entry name" value="dUTPase_trimeric"/>
</dbReference>
<dbReference type="GO" id="GO:0000287">
    <property type="term" value="F:magnesium ion binding"/>
    <property type="evidence" value="ECO:0007669"/>
    <property type="project" value="InterPro"/>
</dbReference>
<evidence type="ECO:0000256" key="1">
    <source>
        <dbReference type="ARBA" id="ARBA00006581"/>
    </source>
</evidence>
<evidence type="ECO:0000256" key="2">
    <source>
        <dbReference type="ARBA" id="ARBA00012379"/>
    </source>
</evidence>
<name>A0A6C0CCN1_9ZZZZ</name>
<dbReference type="InterPro" id="IPR036157">
    <property type="entry name" value="dUTPase-like_sf"/>
</dbReference>
<proteinExistence type="inferred from homology"/>
<dbReference type="PANTHER" id="PTHR11241">
    <property type="entry name" value="DEOXYURIDINE 5'-TRIPHOSPHATE NUCLEOTIDOHYDROLASE"/>
    <property type="match status" value="1"/>
</dbReference>
<dbReference type="EMBL" id="MN739395">
    <property type="protein sequence ID" value="QHT02496.1"/>
    <property type="molecule type" value="Genomic_DNA"/>
</dbReference>
<dbReference type="EC" id="3.6.1.23" evidence="2"/>
<dbReference type="AlphaFoldDB" id="A0A6C0CCN1"/>
<dbReference type="InterPro" id="IPR008181">
    <property type="entry name" value="dUTPase"/>
</dbReference>
<dbReference type="SUPFAM" id="SSF51283">
    <property type="entry name" value="dUTPase-like"/>
    <property type="match status" value="1"/>
</dbReference>
<reference evidence="6" key="1">
    <citation type="journal article" date="2020" name="Nature">
        <title>Giant virus diversity and host interactions through global metagenomics.</title>
        <authorList>
            <person name="Schulz F."/>
            <person name="Roux S."/>
            <person name="Paez-Espino D."/>
            <person name="Jungbluth S."/>
            <person name="Walsh D.A."/>
            <person name="Denef V.J."/>
            <person name="McMahon K.D."/>
            <person name="Konstantinidis K.T."/>
            <person name="Eloe-Fadrosh E.A."/>
            <person name="Kyrpides N.C."/>
            <person name="Woyke T."/>
        </authorList>
    </citation>
    <scope>NUCLEOTIDE SEQUENCE</scope>
    <source>
        <strain evidence="6">GVMAG-M-3300020595-32</strain>
    </source>
</reference>
<sequence length="151" mass="16914">MHLKIQTENESVYNQYTNHSTYHEGDSGLDLFFTEDITIDSKETKIISLGIRCEAFPTKEKEHNISYYLYPRSSISKTPLRMANSVGIIDAGYRGLICAAVDNTSDEPYTIRGGQRLFQICSPTLSPISFQLSNRLSDSSRGEDGFGSTNQ</sequence>
<comment type="similarity">
    <text evidence="1">Belongs to the dUTPase family.</text>
</comment>
<evidence type="ECO:0000256" key="4">
    <source>
        <dbReference type="ARBA" id="ARBA00023080"/>
    </source>
</evidence>
<keyword evidence="4" id="KW-0546">Nucleotide metabolism</keyword>
<accession>A0A6C0CCN1</accession>
<protein>
    <recommendedName>
        <fullName evidence="2">dUTP diphosphatase</fullName>
        <ecNumber evidence="2">3.6.1.23</ecNumber>
    </recommendedName>
</protein>
<keyword evidence="3" id="KW-0378">Hydrolase</keyword>
<evidence type="ECO:0000259" key="5">
    <source>
        <dbReference type="Pfam" id="PF00692"/>
    </source>
</evidence>